<evidence type="ECO:0000256" key="6">
    <source>
        <dbReference type="PROSITE-ProRule" id="PRU00552"/>
    </source>
</evidence>
<dbReference type="PROSITE" id="PS00039">
    <property type="entry name" value="DEAD_ATP_HELICASE"/>
    <property type="match status" value="1"/>
</dbReference>
<dbReference type="PROSITE" id="PS51194">
    <property type="entry name" value="HELICASE_CTER"/>
    <property type="match status" value="1"/>
</dbReference>
<keyword evidence="5 7" id="KW-0067">ATP-binding</keyword>
<evidence type="ECO:0000259" key="8">
    <source>
        <dbReference type="PROSITE" id="PS51192"/>
    </source>
</evidence>
<dbReference type="PROSITE" id="PS51195">
    <property type="entry name" value="Q_MOTIF"/>
    <property type="match status" value="1"/>
</dbReference>
<reference evidence="11 12" key="1">
    <citation type="submission" date="2023-02" db="EMBL/GenBank/DDBJ databases">
        <title>Genome sequence of Lentisphaera profundi SAORIC-696.</title>
        <authorList>
            <person name="Kim e."/>
            <person name="Cho J.-C."/>
            <person name="Choi A."/>
            <person name="Kang I."/>
        </authorList>
    </citation>
    <scope>NUCLEOTIDE SEQUENCE [LARGE SCALE GENOMIC DNA]</scope>
    <source>
        <strain evidence="11 12">SAORIC-696</strain>
    </source>
</reference>
<evidence type="ECO:0000259" key="10">
    <source>
        <dbReference type="PROSITE" id="PS51195"/>
    </source>
</evidence>
<dbReference type="InterPro" id="IPR050547">
    <property type="entry name" value="DEAD_box_RNA_helicases"/>
</dbReference>
<dbReference type="PROSITE" id="PS51192">
    <property type="entry name" value="HELICASE_ATP_BIND_1"/>
    <property type="match status" value="1"/>
</dbReference>
<evidence type="ECO:0000259" key="9">
    <source>
        <dbReference type="PROSITE" id="PS51194"/>
    </source>
</evidence>
<dbReference type="GO" id="GO:0004386">
    <property type="term" value="F:helicase activity"/>
    <property type="evidence" value="ECO:0007669"/>
    <property type="project" value="UniProtKB-KW"/>
</dbReference>
<dbReference type="Gene3D" id="3.40.50.300">
    <property type="entry name" value="P-loop containing nucleotide triphosphate hydrolases"/>
    <property type="match status" value="2"/>
</dbReference>
<dbReference type="InterPro" id="IPR011545">
    <property type="entry name" value="DEAD/DEAH_box_helicase_dom"/>
</dbReference>
<gene>
    <name evidence="11" type="ORF">PQO03_18555</name>
</gene>
<dbReference type="CDD" id="cd18787">
    <property type="entry name" value="SF2_C_DEAD"/>
    <property type="match status" value="1"/>
</dbReference>
<feature type="short sequence motif" description="Q motif" evidence="6">
    <location>
        <begin position="2"/>
        <end position="30"/>
    </location>
</feature>
<dbReference type="InterPro" id="IPR014014">
    <property type="entry name" value="RNA_helicase_DEAD_Q_motif"/>
</dbReference>
<dbReference type="PANTHER" id="PTHR47963:SF8">
    <property type="entry name" value="ATP-DEPENDENT RNA HELICASE DEAD"/>
    <property type="match status" value="1"/>
</dbReference>
<proteinExistence type="inferred from homology"/>
<evidence type="ECO:0000256" key="5">
    <source>
        <dbReference type="ARBA" id="ARBA00022840"/>
    </source>
</evidence>
<dbReference type="EC" id="3.6.4.13" evidence="1"/>
<organism evidence="11 12">
    <name type="scientific">Lentisphaera profundi</name>
    <dbReference type="NCBI Taxonomy" id="1658616"/>
    <lineage>
        <taxon>Bacteria</taxon>
        <taxon>Pseudomonadati</taxon>
        <taxon>Lentisphaerota</taxon>
        <taxon>Lentisphaeria</taxon>
        <taxon>Lentisphaerales</taxon>
        <taxon>Lentisphaeraceae</taxon>
        <taxon>Lentisphaera</taxon>
    </lineage>
</organism>
<evidence type="ECO:0000313" key="12">
    <source>
        <dbReference type="Proteomes" id="UP001214250"/>
    </source>
</evidence>
<dbReference type="Pfam" id="PF00271">
    <property type="entry name" value="Helicase_C"/>
    <property type="match status" value="1"/>
</dbReference>
<keyword evidence="2 7" id="KW-0547">Nucleotide-binding</keyword>
<evidence type="ECO:0000256" key="1">
    <source>
        <dbReference type="ARBA" id="ARBA00012552"/>
    </source>
</evidence>
<feature type="domain" description="Helicase ATP-binding" evidence="8">
    <location>
        <begin position="34"/>
        <end position="204"/>
    </location>
</feature>
<evidence type="ECO:0000256" key="4">
    <source>
        <dbReference type="ARBA" id="ARBA00022806"/>
    </source>
</evidence>
<dbReference type="InterPro" id="IPR014001">
    <property type="entry name" value="Helicase_ATP-bd"/>
</dbReference>
<dbReference type="InterPro" id="IPR044742">
    <property type="entry name" value="DEAD/DEAH_RhlB"/>
</dbReference>
<dbReference type="InterPro" id="IPR000629">
    <property type="entry name" value="RNA-helicase_DEAD-box_CS"/>
</dbReference>
<dbReference type="InterPro" id="IPR001650">
    <property type="entry name" value="Helicase_C-like"/>
</dbReference>
<evidence type="ECO:0000313" key="11">
    <source>
        <dbReference type="EMBL" id="WDE97830.1"/>
    </source>
</evidence>
<dbReference type="SUPFAM" id="SSF52540">
    <property type="entry name" value="P-loop containing nucleoside triphosphate hydrolases"/>
    <property type="match status" value="1"/>
</dbReference>
<keyword evidence="12" id="KW-1185">Reference proteome</keyword>
<evidence type="ECO:0000256" key="3">
    <source>
        <dbReference type="ARBA" id="ARBA00022801"/>
    </source>
</evidence>
<protein>
    <recommendedName>
        <fullName evidence="1">RNA helicase</fullName>
        <ecNumber evidence="1">3.6.4.13</ecNumber>
    </recommendedName>
</protein>
<dbReference type="PANTHER" id="PTHR47963">
    <property type="entry name" value="DEAD-BOX ATP-DEPENDENT RNA HELICASE 47, MITOCHONDRIAL"/>
    <property type="match status" value="1"/>
</dbReference>
<evidence type="ECO:0000256" key="7">
    <source>
        <dbReference type="RuleBase" id="RU000492"/>
    </source>
</evidence>
<dbReference type="EMBL" id="CP117812">
    <property type="protein sequence ID" value="WDE97830.1"/>
    <property type="molecule type" value="Genomic_DNA"/>
</dbReference>
<keyword evidence="3 7" id="KW-0378">Hydrolase</keyword>
<dbReference type="SMART" id="SM00487">
    <property type="entry name" value="DEXDc"/>
    <property type="match status" value="1"/>
</dbReference>
<comment type="similarity">
    <text evidence="7">Belongs to the DEAD box helicase family.</text>
</comment>
<dbReference type="Proteomes" id="UP001214250">
    <property type="component" value="Chromosome 2"/>
</dbReference>
<dbReference type="InterPro" id="IPR027417">
    <property type="entry name" value="P-loop_NTPase"/>
</dbReference>
<dbReference type="Pfam" id="PF00270">
    <property type="entry name" value="DEAD"/>
    <property type="match status" value="1"/>
</dbReference>
<dbReference type="CDD" id="cd00268">
    <property type="entry name" value="DEADc"/>
    <property type="match status" value="1"/>
</dbReference>
<dbReference type="SMART" id="SM00490">
    <property type="entry name" value="HELICc"/>
    <property type="match status" value="1"/>
</dbReference>
<accession>A0ABY7VUG1</accession>
<feature type="domain" description="Helicase C-terminal" evidence="9">
    <location>
        <begin position="215"/>
        <end position="384"/>
    </location>
</feature>
<sequence length="541" mass="60036">MDKFTALGLEPWIIKCLEAKGFTEPSPIQEQAIPVLLAQDHDIIGQAQTGTGKTAAFGLPIVQKIEPGLNKPQALILCPTRELALQVNEEIKSYCKGRGITTVTLYGGAPIMDQQRALKKGVDLVVATPGRCIHFIENGKLDLTGLQYLVLDEADEMLNMGFVEDVEKVLKASPDDRTILMFSATMPPRLKKIAESYMKNSITIKAKSETMTMETIDQVVYEAYPENKFSALCRIMDLEKDFYGIIFCRTKVEVEKVAAGLKNDGYSADYIHGDVAQESRERLLKRFRNRNISLLIATDVAARGIDVTDLSHIVNYSLPEQFESYVHRIGRTGRAGKKGTAITLITPKERSKMSFIEKKTNAKTTRLKLPFGDDMIKLRIQKLSKELTHFQENNAELESLAPVKDVVAQLLEENAPADIITALLSKMFGNKLDAGNYPDINCSAAKKKNRDSRTFSGNTNSGDTKSLFFAMGKRDGMMSKKSSASFATRVKFHLVELITLKFLINSLCSQLTRKMLNASSVLVTAKAKVLLFVSTVTKISI</sequence>
<evidence type="ECO:0000256" key="2">
    <source>
        <dbReference type="ARBA" id="ARBA00022741"/>
    </source>
</evidence>
<name>A0ABY7VUG1_9BACT</name>
<feature type="domain" description="DEAD-box RNA helicase Q" evidence="10">
    <location>
        <begin position="2"/>
        <end position="30"/>
    </location>
</feature>
<keyword evidence="4 7" id="KW-0347">Helicase</keyword>